<evidence type="ECO:0000256" key="1">
    <source>
        <dbReference type="SAM" id="MobiDB-lite"/>
    </source>
</evidence>
<dbReference type="Proteomes" id="UP001218188">
    <property type="component" value="Unassembled WGS sequence"/>
</dbReference>
<protein>
    <submittedName>
        <fullName evidence="2">Uncharacterized protein</fullName>
    </submittedName>
</protein>
<accession>A0AAD6SM43</accession>
<comment type="caution">
    <text evidence="2">The sequence shown here is derived from an EMBL/GenBank/DDBJ whole genome shotgun (WGS) entry which is preliminary data.</text>
</comment>
<evidence type="ECO:0000313" key="2">
    <source>
        <dbReference type="EMBL" id="KAJ7030074.1"/>
    </source>
</evidence>
<organism evidence="2 3">
    <name type="scientific">Mycena alexandri</name>
    <dbReference type="NCBI Taxonomy" id="1745969"/>
    <lineage>
        <taxon>Eukaryota</taxon>
        <taxon>Fungi</taxon>
        <taxon>Dikarya</taxon>
        <taxon>Basidiomycota</taxon>
        <taxon>Agaricomycotina</taxon>
        <taxon>Agaricomycetes</taxon>
        <taxon>Agaricomycetidae</taxon>
        <taxon>Agaricales</taxon>
        <taxon>Marasmiineae</taxon>
        <taxon>Mycenaceae</taxon>
        <taxon>Mycena</taxon>
    </lineage>
</organism>
<feature type="compositionally biased region" description="Basic and acidic residues" evidence="1">
    <location>
        <begin position="181"/>
        <end position="203"/>
    </location>
</feature>
<keyword evidence="3" id="KW-1185">Reference proteome</keyword>
<reference evidence="2" key="1">
    <citation type="submission" date="2023-03" db="EMBL/GenBank/DDBJ databases">
        <title>Massive genome expansion in bonnet fungi (Mycena s.s.) driven by repeated elements and novel gene families across ecological guilds.</title>
        <authorList>
            <consortium name="Lawrence Berkeley National Laboratory"/>
            <person name="Harder C.B."/>
            <person name="Miyauchi S."/>
            <person name="Viragh M."/>
            <person name="Kuo A."/>
            <person name="Thoen E."/>
            <person name="Andreopoulos B."/>
            <person name="Lu D."/>
            <person name="Skrede I."/>
            <person name="Drula E."/>
            <person name="Henrissat B."/>
            <person name="Morin E."/>
            <person name="Kohler A."/>
            <person name="Barry K."/>
            <person name="LaButti K."/>
            <person name="Morin E."/>
            <person name="Salamov A."/>
            <person name="Lipzen A."/>
            <person name="Mereny Z."/>
            <person name="Hegedus B."/>
            <person name="Baldrian P."/>
            <person name="Stursova M."/>
            <person name="Weitz H."/>
            <person name="Taylor A."/>
            <person name="Grigoriev I.V."/>
            <person name="Nagy L.G."/>
            <person name="Martin F."/>
            <person name="Kauserud H."/>
        </authorList>
    </citation>
    <scope>NUCLEOTIDE SEQUENCE</scope>
    <source>
        <strain evidence="2">CBHHK200</strain>
    </source>
</reference>
<dbReference type="EMBL" id="JARJCM010000094">
    <property type="protein sequence ID" value="KAJ7030074.1"/>
    <property type="molecule type" value="Genomic_DNA"/>
</dbReference>
<proteinExistence type="predicted"/>
<sequence length="203" mass="21649">MRARATLRDIRAAHSRRRRRAKCGSDGRRGCATKVAWAIVTAAAGTGQAGGSRVGLGTRPQVRASCIAGGTSPKRVRVCGTACAIGNGSWARRWRCTLCWRCVQAGASSGENGTARKMVAACGEAAKVAWAMKTATATVTQAAVTQVVAGGARRFGRAWQEEPSRSEIVARGAGEGEDWEREQRVPRMRGVQERRGVHEEGED</sequence>
<dbReference type="AlphaFoldDB" id="A0AAD6SM43"/>
<gene>
    <name evidence="2" type="ORF">C8F04DRAFT_1114549</name>
</gene>
<name>A0AAD6SM43_9AGAR</name>
<evidence type="ECO:0000313" key="3">
    <source>
        <dbReference type="Proteomes" id="UP001218188"/>
    </source>
</evidence>
<feature type="region of interest" description="Disordered" evidence="1">
    <location>
        <begin position="161"/>
        <end position="203"/>
    </location>
</feature>